<dbReference type="Pfam" id="PF13460">
    <property type="entry name" value="NAD_binding_10"/>
    <property type="match status" value="1"/>
</dbReference>
<evidence type="ECO:0000313" key="3">
    <source>
        <dbReference type="Proteomes" id="UP000799750"/>
    </source>
</evidence>
<accession>A0A6A6R9Z4</accession>
<dbReference type="InterPro" id="IPR016040">
    <property type="entry name" value="NAD(P)-bd_dom"/>
</dbReference>
<gene>
    <name evidence="2" type="ORF">BU16DRAFT_204583</name>
</gene>
<keyword evidence="3" id="KW-1185">Reference proteome</keyword>
<dbReference type="InterPro" id="IPR036291">
    <property type="entry name" value="NAD(P)-bd_dom_sf"/>
</dbReference>
<name>A0A6A6R9Z4_9PEZI</name>
<dbReference type="AlphaFoldDB" id="A0A6A6R9Z4"/>
<dbReference type="PANTHER" id="PTHR48079:SF6">
    <property type="entry name" value="NAD(P)-BINDING DOMAIN-CONTAINING PROTEIN-RELATED"/>
    <property type="match status" value="1"/>
</dbReference>
<dbReference type="InterPro" id="IPR051783">
    <property type="entry name" value="NAD(P)-dependent_oxidoreduct"/>
</dbReference>
<dbReference type="GO" id="GO:0005737">
    <property type="term" value="C:cytoplasm"/>
    <property type="evidence" value="ECO:0007669"/>
    <property type="project" value="TreeGrafter"/>
</dbReference>
<evidence type="ECO:0000259" key="1">
    <source>
        <dbReference type="Pfam" id="PF13460"/>
    </source>
</evidence>
<organism evidence="2 3">
    <name type="scientific">Lophium mytilinum</name>
    <dbReference type="NCBI Taxonomy" id="390894"/>
    <lineage>
        <taxon>Eukaryota</taxon>
        <taxon>Fungi</taxon>
        <taxon>Dikarya</taxon>
        <taxon>Ascomycota</taxon>
        <taxon>Pezizomycotina</taxon>
        <taxon>Dothideomycetes</taxon>
        <taxon>Pleosporomycetidae</taxon>
        <taxon>Mytilinidiales</taxon>
        <taxon>Mytilinidiaceae</taxon>
        <taxon>Lophium</taxon>
    </lineage>
</organism>
<sequence length="331" mass="36053">MATPKSVFLLGAGYIGQHIIDLLLATNHPVAALVRNAEQAAAFKKAGVKTILGTLDDSELITEHSAQHEVTINTASCDHLPSVKAVLAGIRQRVLAGQPSIYIHTSGTLLLADEAKGAYKSDKIYRDDVPADIDALPPTAPHRHVDLVIVQAAREFGDRAQLAILIPPIVYGFNPVHKRLTIALPQLVRFALKHGFSGYVGEGRNVWSSTHVAALGRAYTTLLSYIETAAPSALLENPYFFTGGQEISFREAAEHVGRILYKLGRIPSPEPRPFVESDFGDVFGPVTPFILGANARNHAIRLPKLGWESKEKDIWSSLEEDEIPFILAVHV</sequence>
<reference evidence="2" key="1">
    <citation type="journal article" date="2020" name="Stud. Mycol.">
        <title>101 Dothideomycetes genomes: a test case for predicting lifestyles and emergence of pathogens.</title>
        <authorList>
            <person name="Haridas S."/>
            <person name="Albert R."/>
            <person name="Binder M."/>
            <person name="Bloem J."/>
            <person name="Labutti K."/>
            <person name="Salamov A."/>
            <person name="Andreopoulos B."/>
            <person name="Baker S."/>
            <person name="Barry K."/>
            <person name="Bills G."/>
            <person name="Bluhm B."/>
            <person name="Cannon C."/>
            <person name="Castanera R."/>
            <person name="Culley D."/>
            <person name="Daum C."/>
            <person name="Ezra D."/>
            <person name="Gonzalez J."/>
            <person name="Henrissat B."/>
            <person name="Kuo A."/>
            <person name="Liang C."/>
            <person name="Lipzen A."/>
            <person name="Lutzoni F."/>
            <person name="Magnuson J."/>
            <person name="Mondo S."/>
            <person name="Nolan M."/>
            <person name="Ohm R."/>
            <person name="Pangilinan J."/>
            <person name="Park H.-J."/>
            <person name="Ramirez L."/>
            <person name="Alfaro M."/>
            <person name="Sun H."/>
            <person name="Tritt A."/>
            <person name="Yoshinaga Y."/>
            <person name="Zwiers L.-H."/>
            <person name="Turgeon B."/>
            <person name="Goodwin S."/>
            <person name="Spatafora J."/>
            <person name="Crous P."/>
            <person name="Grigoriev I."/>
        </authorList>
    </citation>
    <scope>NUCLEOTIDE SEQUENCE</scope>
    <source>
        <strain evidence="2">CBS 269.34</strain>
    </source>
</reference>
<dbReference type="OrthoDB" id="2130169at2759"/>
<dbReference type="EMBL" id="MU004182">
    <property type="protein sequence ID" value="KAF2501645.1"/>
    <property type="molecule type" value="Genomic_DNA"/>
</dbReference>
<dbReference type="Gene3D" id="3.40.50.720">
    <property type="entry name" value="NAD(P)-binding Rossmann-like Domain"/>
    <property type="match status" value="1"/>
</dbReference>
<feature type="domain" description="NAD(P)-binding" evidence="1">
    <location>
        <begin position="12"/>
        <end position="76"/>
    </location>
</feature>
<dbReference type="GO" id="GO:0004029">
    <property type="term" value="F:aldehyde dehydrogenase (NAD+) activity"/>
    <property type="evidence" value="ECO:0007669"/>
    <property type="project" value="TreeGrafter"/>
</dbReference>
<dbReference type="SUPFAM" id="SSF51735">
    <property type="entry name" value="NAD(P)-binding Rossmann-fold domains"/>
    <property type="match status" value="1"/>
</dbReference>
<evidence type="ECO:0000313" key="2">
    <source>
        <dbReference type="EMBL" id="KAF2501645.1"/>
    </source>
</evidence>
<dbReference type="PANTHER" id="PTHR48079">
    <property type="entry name" value="PROTEIN YEEZ"/>
    <property type="match status" value="1"/>
</dbReference>
<proteinExistence type="predicted"/>
<protein>
    <submittedName>
        <fullName evidence="2">NAD(P)-binding protein</fullName>
    </submittedName>
</protein>
<dbReference type="Proteomes" id="UP000799750">
    <property type="component" value="Unassembled WGS sequence"/>
</dbReference>